<dbReference type="PANTHER" id="PTHR24273">
    <property type="entry name" value="FI04643P-RELATED"/>
    <property type="match status" value="1"/>
</dbReference>
<dbReference type="PANTHER" id="PTHR24273:SF32">
    <property type="entry name" value="HYALIN"/>
    <property type="match status" value="1"/>
</dbReference>
<evidence type="ECO:0000313" key="4">
    <source>
        <dbReference type="Proteomes" id="UP000007110"/>
    </source>
</evidence>
<dbReference type="RefSeq" id="XP_030855854.1">
    <property type="nucleotide sequence ID" value="XM_030999994.1"/>
</dbReference>
<evidence type="ECO:0000313" key="3">
    <source>
        <dbReference type="EnsemblMetazoa" id="XP_030855854"/>
    </source>
</evidence>
<keyword evidence="4" id="KW-1185">Reference proteome</keyword>
<dbReference type="PROSITE" id="PS50825">
    <property type="entry name" value="HYR"/>
    <property type="match status" value="3"/>
</dbReference>
<dbReference type="GeneID" id="115929891"/>
<reference evidence="4" key="1">
    <citation type="submission" date="2015-02" db="EMBL/GenBank/DDBJ databases">
        <title>Genome sequencing for Strongylocentrotus purpuratus.</title>
        <authorList>
            <person name="Murali S."/>
            <person name="Liu Y."/>
            <person name="Vee V."/>
            <person name="English A."/>
            <person name="Wang M."/>
            <person name="Skinner E."/>
            <person name="Han Y."/>
            <person name="Muzny D.M."/>
            <person name="Worley K.C."/>
            <person name="Gibbs R.A."/>
        </authorList>
    </citation>
    <scope>NUCLEOTIDE SEQUENCE</scope>
</reference>
<keyword evidence="1" id="KW-0677">Repeat</keyword>
<feature type="domain" description="HYR" evidence="2">
    <location>
        <begin position="154"/>
        <end position="236"/>
    </location>
</feature>
<feature type="domain" description="HYR" evidence="2">
    <location>
        <begin position="69"/>
        <end position="153"/>
    </location>
</feature>
<name>A0A7M7PVY8_STRPU</name>
<protein>
    <recommendedName>
        <fullName evidence="2">HYR domain-containing protein</fullName>
    </recommendedName>
</protein>
<dbReference type="Proteomes" id="UP000007110">
    <property type="component" value="Unassembled WGS sequence"/>
</dbReference>
<organism evidence="3 4">
    <name type="scientific">Strongylocentrotus purpuratus</name>
    <name type="common">Purple sea urchin</name>
    <dbReference type="NCBI Taxonomy" id="7668"/>
    <lineage>
        <taxon>Eukaryota</taxon>
        <taxon>Metazoa</taxon>
        <taxon>Echinodermata</taxon>
        <taxon>Eleutherozoa</taxon>
        <taxon>Echinozoa</taxon>
        <taxon>Echinoidea</taxon>
        <taxon>Euechinoidea</taxon>
        <taxon>Echinacea</taxon>
        <taxon>Camarodonta</taxon>
        <taxon>Echinidea</taxon>
        <taxon>Strongylocentrotidae</taxon>
        <taxon>Strongylocentrotus</taxon>
    </lineage>
</organism>
<reference evidence="3" key="2">
    <citation type="submission" date="2021-01" db="UniProtKB">
        <authorList>
            <consortium name="EnsemblMetazoa"/>
        </authorList>
    </citation>
    <scope>IDENTIFICATION</scope>
</reference>
<dbReference type="AlphaFoldDB" id="A0A7M7PVY8"/>
<sequence>METGQNFATVFWTEPKVIDNADSSLKINLTFDGEVTNPGNFTRGITSLSYIAEDTAGNRATCMFEIVVSDTEDPVIAGCPSSQSVPMETGQNFATVSWTEPTVADNSNNVTLTFNGEGTNAGDFSLGITSLSYTAVDGAGNRATCMFEIVVSDTEEPVIQRCPSTQSVSTEPHQDFAMVTWVEPGVTDNSNDVTLTFNGEGTNPGNFSLGITSLSYTAVDAQGNTATCMFAIVVSGKYLK</sequence>
<dbReference type="OrthoDB" id="6515930at2759"/>
<dbReference type="EnsemblMetazoa" id="XM_030999994">
    <property type="protein sequence ID" value="XP_030855854"/>
    <property type="gene ID" value="LOC115929891"/>
</dbReference>
<evidence type="ECO:0000256" key="1">
    <source>
        <dbReference type="ARBA" id="ARBA00022737"/>
    </source>
</evidence>
<accession>A0A7M7PVY8</accession>
<dbReference type="Pfam" id="PF02494">
    <property type="entry name" value="HYR"/>
    <property type="match status" value="3"/>
</dbReference>
<dbReference type="InterPro" id="IPR003410">
    <property type="entry name" value="HYR_dom"/>
</dbReference>
<dbReference type="InParanoid" id="A0A7M7PVY8"/>
<proteinExistence type="predicted"/>
<dbReference type="KEGG" id="spu:115929891"/>
<evidence type="ECO:0000259" key="2">
    <source>
        <dbReference type="PROSITE" id="PS50825"/>
    </source>
</evidence>
<feature type="domain" description="HYR" evidence="2">
    <location>
        <begin position="1"/>
        <end position="68"/>
    </location>
</feature>